<gene>
    <name evidence="1" type="ORF">CTKZ_13990</name>
</gene>
<reference evidence="1 2" key="1">
    <citation type="submission" date="2018-11" db="EMBL/GenBank/DDBJ databases">
        <title>Draft genome sequence of Cellulomonas takizawaensis strain TKZ-21.</title>
        <authorList>
            <person name="Yamamura H."/>
            <person name="Hayashi T."/>
            <person name="Hamada M."/>
            <person name="Serisawa Y."/>
            <person name="Matsuyama K."/>
            <person name="Nakagawa Y."/>
            <person name="Otoguro M."/>
            <person name="Yanagida F."/>
            <person name="Hayakawa M."/>
        </authorList>
    </citation>
    <scope>NUCLEOTIDE SEQUENCE [LARGE SCALE GENOMIC DNA]</scope>
    <source>
        <strain evidence="1 2">TKZ-21</strain>
    </source>
</reference>
<evidence type="ECO:0000313" key="1">
    <source>
        <dbReference type="EMBL" id="GCD19837.1"/>
    </source>
</evidence>
<comment type="caution">
    <text evidence="1">The sequence shown here is derived from an EMBL/GenBank/DDBJ whole genome shotgun (WGS) entry which is preliminary data.</text>
</comment>
<dbReference type="AlphaFoldDB" id="A0A401UYS1"/>
<sequence length="208" mass="21541">MTLPPAVRRLADVATDAARAVVADRVAPSLPVGHPWRSWSGLDAGGPRPWPSAMTSPACLVSVAAAVGPALDVFAGVAAAAGLRVERTAGAGGVPVCTVRGPRASVGGVLGEVALAAVVAAELPVPFVATAVHVRGHAVDGSTCVLRVEVEDHDAERDGFRRRLVDVLERFVEASAAHGVRVEVSPWEDRRPPTVVHVGRRPRGPVPR</sequence>
<protein>
    <submittedName>
        <fullName evidence="1">Uncharacterized protein</fullName>
    </submittedName>
</protein>
<accession>A0A401UYS1</accession>
<dbReference type="RefSeq" id="WP_124342366.1">
    <property type="nucleotide sequence ID" value="NZ_BHYL01000098.1"/>
</dbReference>
<dbReference type="Proteomes" id="UP000288246">
    <property type="component" value="Unassembled WGS sequence"/>
</dbReference>
<proteinExistence type="predicted"/>
<organism evidence="1 2">
    <name type="scientific">Cellulomonas algicola</name>
    <dbReference type="NCBI Taxonomy" id="2071633"/>
    <lineage>
        <taxon>Bacteria</taxon>
        <taxon>Bacillati</taxon>
        <taxon>Actinomycetota</taxon>
        <taxon>Actinomycetes</taxon>
        <taxon>Micrococcales</taxon>
        <taxon>Cellulomonadaceae</taxon>
        <taxon>Cellulomonas</taxon>
    </lineage>
</organism>
<name>A0A401UYS1_9CELL</name>
<keyword evidence="2" id="KW-1185">Reference proteome</keyword>
<evidence type="ECO:0000313" key="2">
    <source>
        <dbReference type="Proteomes" id="UP000288246"/>
    </source>
</evidence>
<dbReference type="EMBL" id="BHYL01000098">
    <property type="protein sequence ID" value="GCD19837.1"/>
    <property type="molecule type" value="Genomic_DNA"/>
</dbReference>